<dbReference type="EMBL" id="LGKO01000004">
    <property type="protein sequence ID" value="KPL83088.1"/>
    <property type="molecule type" value="Genomic_DNA"/>
</dbReference>
<comment type="caution">
    <text evidence="1">The sequence shown here is derived from an EMBL/GenBank/DDBJ whole genome shotgun (WGS) entry which is preliminary data.</text>
</comment>
<accession>A0A0P6XRJ3</accession>
<evidence type="ECO:0000313" key="1">
    <source>
        <dbReference type="EMBL" id="KPL83088.1"/>
    </source>
</evidence>
<reference evidence="1 2" key="1">
    <citation type="submission" date="2015-07" db="EMBL/GenBank/DDBJ databases">
        <title>Whole genome sequence of Thermanaerothrix daxensis DSM 23592.</title>
        <authorList>
            <person name="Hemp J."/>
            <person name="Ward L.M."/>
            <person name="Pace L.A."/>
            <person name="Fischer W.W."/>
        </authorList>
    </citation>
    <scope>NUCLEOTIDE SEQUENCE [LARGE SCALE GENOMIC DNA]</scope>
    <source>
        <strain evidence="1 2">GNS-1</strain>
    </source>
</reference>
<name>A0A0P6XRJ3_9CHLR</name>
<gene>
    <name evidence="1" type="ORF">SE15_07330</name>
</gene>
<organism evidence="1 2">
    <name type="scientific">Thermanaerothrix daxensis</name>
    <dbReference type="NCBI Taxonomy" id="869279"/>
    <lineage>
        <taxon>Bacteria</taxon>
        <taxon>Bacillati</taxon>
        <taxon>Chloroflexota</taxon>
        <taxon>Anaerolineae</taxon>
        <taxon>Anaerolineales</taxon>
        <taxon>Anaerolineaceae</taxon>
        <taxon>Thermanaerothrix</taxon>
    </lineage>
</organism>
<keyword evidence="2" id="KW-1185">Reference proteome</keyword>
<sequence length="71" mass="8055">MTEDDDRGYMLDVFICQQGNLIWWPVALSDQYQTSYTFTDEPGCSQPSGGVLYTVEKHGYSHPTPIPWPSP</sequence>
<proteinExistence type="predicted"/>
<dbReference type="Proteomes" id="UP000050544">
    <property type="component" value="Unassembled WGS sequence"/>
</dbReference>
<protein>
    <submittedName>
        <fullName evidence="1">Uncharacterized protein</fullName>
    </submittedName>
</protein>
<dbReference type="AlphaFoldDB" id="A0A0P6XRJ3"/>
<evidence type="ECO:0000313" key="2">
    <source>
        <dbReference type="Proteomes" id="UP000050544"/>
    </source>
</evidence>